<dbReference type="InterPro" id="IPR018215">
    <property type="entry name" value="ClpP_Ser_AS"/>
</dbReference>
<dbReference type="GO" id="GO:0004252">
    <property type="term" value="F:serine-type endopeptidase activity"/>
    <property type="evidence" value="ECO:0007669"/>
    <property type="project" value="InterPro"/>
</dbReference>
<protein>
    <recommendedName>
        <fullName evidence="7">Endopeptidase Clp</fullName>
    </recommendedName>
</protein>
<dbReference type="PRINTS" id="PR00127">
    <property type="entry name" value="CLPPROTEASEP"/>
</dbReference>
<dbReference type="AlphaFoldDB" id="A0A0F9IXF2"/>
<dbReference type="CDD" id="cd07017">
    <property type="entry name" value="S14_ClpP_2"/>
    <property type="match status" value="1"/>
</dbReference>
<evidence type="ECO:0000313" key="6">
    <source>
        <dbReference type="EMBL" id="KKM62109.1"/>
    </source>
</evidence>
<proteinExistence type="inferred from homology"/>
<dbReference type="InterPro" id="IPR029045">
    <property type="entry name" value="ClpP/crotonase-like_dom_sf"/>
</dbReference>
<dbReference type="PANTHER" id="PTHR10381">
    <property type="entry name" value="ATP-DEPENDENT CLP PROTEASE PROTEOLYTIC SUBUNIT"/>
    <property type="match status" value="1"/>
</dbReference>
<dbReference type="GO" id="GO:0009368">
    <property type="term" value="C:endopeptidase Clp complex"/>
    <property type="evidence" value="ECO:0007669"/>
    <property type="project" value="TreeGrafter"/>
</dbReference>
<gene>
    <name evidence="6" type="ORF">LCGC14_1525030</name>
</gene>
<dbReference type="InterPro" id="IPR001907">
    <property type="entry name" value="ClpP"/>
</dbReference>
<dbReference type="GO" id="GO:0004176">
    <property type="term" value="F:ATP-dependent peptidase activity"/>
    <property type="evidence" value="ECO:0007669"/>
    <property type="project" value="InterPro"/>
</dbReference>
<dbReference type="EMBL" id="LAZR01011362">
    <property type="protein sequence ID" value="KKM62109.1"/>
    <property type="molecule type" value="Genomic_DNA"/>
</dbReference>
<dbReference type="GO" id="GO:0051117">
    <property type="term" value="F:ATPase binding"/>
    <property type="evidence" value="ECO:0007669"/>
    <property type="project" value="TreeGrafter"/>
</dbReference>
<dbReference type="InterPro" id="IPR023562">
    <property type="entry name" value="ClpP/TepA"/>
</dbReference>
<dbReference type="SUPFAM" id="SSF52096">
    <property type="entry name" value="ClpP/crotonase"/>
    <property type="match status" value="1"/>
</dbReference>
<dbReference type="NCBIfam" id="NF001368">
    <property type="entry name" value="PRK00277.1"/>
    <property type="match status" value="1"/>
</dbReference>
<comment type="similarity">
    <text evidence="1">Belongs to the peptidase S14 family.</text>
</comment>
<keyword evidence="4" id="KW-0378">Hydrolase</keyword>
<organism evidence="6">
    <name type="scientific">marine sediment metagenome</name>
    <dbReference type="NCBI Taxonomy" id="412755"/>
    <lineage>
        <taxon>unclassified sequences</taxon>
        <taxon>metagenomes</taxon>
        <taxon>ecological metagenomes</taxon>
    </lineage>
</organism>
<evidence type="ECO:0008006" key="7">
    <source>
        <dbReference type="Google" id="ProtNLM"/>
    </source>
</evidence>
<dbReference type="HAMAP" id="MF_00444">
    <property type="entry name" value="ClpP"/>
    <property type="match status" value="1"/>
</dbReference>
<comment type="caution">
    <text evidence="6">The sequence shown here is derived from an EMBL/GenBank/DDBJ whole genome shotgun (WGS) entry which is preliminary data.</text>
</comment>
<name>A0A0F9IXF2_9ZZZZ</name>
<evidence type="ECO:0000256" key="2">
    <source>
        <dbReference type="ARBA" id="ARBA00022490"/>
    </source>
</evidence>
<sequence>MGIPYVIEGSGTKERSYDLYSRLLKDRIIFIGKEFTDDLANSVVAQLLFLESDDPEKDIIIYINSPGGLVSAELAIFDTMNYIKPDVSTICIGSASSAAAFILASGTKGKRFALKTARIMLHQVSSGTSGHIEDMKIHIKEAEILNEIAMKNLSDITGHSVEKIIKDLNRDYYMSAEEAKNYGIIDEVLISRG</sequence>
<dbReference type="PANTHER" id="PTHR10381:SF70">
    <property type="entry name" value="ATP-DEPENDENT CLP PROTEASE PROTEOLYTIC SUBUNIT"/>
    <property type="match status" value="1"/>
</dbReference>
<dbReference type="PROSITE" id="PS00381">
    <property type="entry name" value="CLP_PROTEASE_SER"/>
    <property type="match status" value="1"/>
</dbReference>
<dbReference type="Gene3D" id="3.90.226.10">
    <property type="entry name" value="2-enoyl-CoA Hydratase, Chain A, domain 1"/>
    <property type="match status" value="1"/>
</dbReference>
<keyword evidence="2" id="KW-0963">Cytoplasm</keyword>
<evidence type="ECO:0000256" key="1">
    <source>
        <dbReference type="ARBA" id="ARBA00007039"/>
    </source>
</evidence>
<evidence type="ECO:0000256" key="5">
    <source>
        <dbReference type="ARBA" id="ARBA00022825"/>
    </source>
</evidence>
<keyword evidence="5" id="KW-0720">Serine protease</keyword>
<dbReference type="Pfam" id="PF00574">
    <property type="entry name" value="CLP_protease"/>
    <property type="match status" value="1"/>
</dbReference>
<keyword evidence="3" id="KW-0645">Protease</keyword>
<accession>A0A0F9IXF2</accession>
<dbReference type="GO" id="GO:0006515">
    <property type="term" value="P:protein quality control for misfolded or incompletely synthesized proteins"/>
    <property type="evidence" value="ECO:0007669"/>
    <property type="project" value="TreeGrafter"/>
</dbReference>
<reference evidence="6" key="1">
    <citation type="journal article" date="2015" name="Nature">
        <title>Complex archaea that bridge the gap between prokaryotes and eukaryotes.</title>
        <authorList>
            <person name="Spang A."/>
            <person name="Saw J.H."/>
            <person name="Jorgensen S.L."/>
            <person name="Zaremba-Niedzwiedzka K."/>
            <person name="Martijn J."/>
            <person name="Lind A.E."/>
            <person name="van Eijk R."/>
            <person name="Schleper C."/>
            <person name="Guy L."/>
            <person name="Ettema T.J."/>
        </authorList>
    </citation>
    <scope>NUCLEOTIDE SEQUENCE</scope>
</reference>
<dbReference type="FunFam" id="3.90.226.10:FF:000002">
    <property type="entry name" value="ATP-dependent Clp protease proteolytic subunit"/>
    <property type="match status" value="1"/>
</dbReference>
<evidence type="ECO:0000256" key="3">
    <source>
        <dbReference type="ARBA" id="ARBA00022670"/>
    </source>
</evidence>
<evidence type="ECO:0000256" key="4">
    <source>
        <dbReference type="ARBA" id="ARBA00022801"/>
    </source>
</evidence>